<reference evidence="1" key="1">
    <citation type="submission" date="2020-03" db="EMBL/GenBank/DDBJ databases">
        <authorList>
            <person name="Weist P."/>
        </authorList>
    </citation>
    <scope>NUCLEOTIDE SEQUENCE</scope>
</reference>
<name>A0A9N7VDY1_PLEPL</name>
<sequence>MDGLDEGIEGREGEAAVVFLPSDLSWSRPGWMDEQVLPAYSSSLSYQPAAHNDCLEMTQPAAHARVSPKSNPLLTHRRSHIHVQVGLRLCHRRGVYDFVSESGRRALFFSGVDPFSVLSSPFFKPSNPPCPLLSHLRLLCLGRGLRSLRCVPRDADDANLL</sequence>
<dbReference type="AlphaFoldDB" id="A0A9N7VDY1"/>
<comment type="caution">
    <text evidence="1">The sequence shown here is derived from an EMBL/GenBank/DDBJ whole genome shotgun (WGS) entry which is preliminary data.</text>
</comment>
<evidence type="ECO:0000313" key="2">
    <source>
        <dbReference type="Proteomes" id="UP001153269"/>
    </source>
</evidence>
<organism evidence="1 2">
    <name type="scientific">Pleuronectes platessa</name>
    <name type="common">European plaice</name>
    <dbReference type="NCBI Taxonomy" id="8262"/>
    <lineage>
        <taxon>Eukaryota</taxon>
        <taxon>Metazoa</taxon>
        <taxon>Chordata</taxon>
        <taxon>Craniata</taxon>
        <taxon>Vertebrata</taxon>
        <taxon>Euteleostomi</taxon>
        <taxon>Actinopterygii</taxon>
        <taxon>Neopterygii</taxon>
        <taxon>Teleostei</taxon>
        <taxon>Neoteleostei</taxon>
        <taxon>Acanthomorphata</taxon>
        <taxon>Carangaria</taxon>
        <taxon>Pleuronectiformes</taxon>
        <taxon>Pleuronectoidei</taxon>
        <taxon>Pleuronectidae</taxon>
        <taxon>Pleuronectes</taxon>
    </lineage>
</organism>
<evidence type="ECO:0000313" key="1">
    <source>
        <dbReference type="EMBL" id="CAB1448020.1"/>
    </source>
</evidence>
<proteinExistence type="predicted"/>
<gene>
    <name evidence="1" type="ORF">PLEPLA_LOCUS35684</name>
</gene>
<protein>
    <submittedName>
        <fullName evidence="1">Uncharacterized protein</fullName>
    </submittedName>
</protein>
<dbReference type="Proteomes" id="UP001153269">
    <property type="component" value="Unassembled WGS sequence"/>
</dbReference>
<dbReference type="EMBL" id="CADEAL010003962">
    <property type="protein sequence ID" value="CAB1448020.1"/>
    <property type="molecule type" value="Genomic_DNA"/>
</dbReference>
<keyword evidence="2" id="KW-1185">Reference proteome</keyword>
<accession>A0A9N7VDY1</accession>